<dbReference type="EMBL" id="BAAARW010000026">
    <property type="protein sequence ID" value="GAA2441902.1"/>
    <property type="molecule type" value="Genomic_DNA"/>
</dbReference>
<feature type="region of interest" description="Disordered" evidence="1">
    <location>
        <begin position="318"/>
        <end position="340"/>
    </location>
</feature>
<evidence type="ECO:0000313" key="2">
    <source>
        <dbReference type="EMBL" id="GAA2441902.1"/>
    </source>
</evidence>
<dbReference type="SUPFAM" id="SSF53474">
    <property type="entry name" value="alpha/beta-Hydrolases"/>
    <property type="match status" value="1"/>
</dbReference>
<dbReference type="Gene3D" id="3.40.50.1820">
    <property type="entry name" value="alpha/beta hydrolase"/>
    <property type="match status" value="1"/>
</dbReference>
<dbReference type="InterPro" id="IPR029058">
    <property type="entry name" value="AB_hydrolase_fold"/>
</dbReference>
<name>A0ABN3JX71_9ACTN</name>
<keyword evidence="3" id="KW-1185">Reference proteome</keyword>
<organism evidence="2 3">
    <name type="scientific">Actinomadura vinacea</name>
    <dbReference type="NCBI Taxonomy" id="115336"/>
    <lineage>
        <taxon>Bacteria</taxon>
        <taxon>Bacillati</taxon>
        <taxon>Actinomycetota</taxon>
        <taxon>Actinomycetes</taxon>
        <taxon>Streptosporangiales</taxon>
        <taxon>Thermomonosporaceae</taxon>
        <taxon>Actinomadura</taxon>
    </lineage>
</organism>
<reference evidence="2 3" key="1">
    <citation type="journal article" date="2019" name="Int. J. Syst. Evol. Microbiol.">
        <title>The Global Catalogue of Microorganisms (GCM) 10K type strain sequencing project: providing services to taxonomists for standard genome sequencing and annotation.</title>
        <authorList>
            <consortium name="The Broad Institute Genomics Platform"/>
            <consortium name="The Broad Institute Genome Sequencing Center for Infectious Disease"/>
            <person name="Wu L."/>
            <person name="Ma J."/>
        </authorList>
    </citation>
    <scope>NUCLEOTIDE SEQUENCE [LARGE SCALE GENOMIC DNA]</scope>
    <source>
        <strain evidence="2 3">JCM 3325</strain>
    </source>
</reference>
<evidence type="ECO:0008006" key="4">
    <source>
        <dbReference type="Google" id="ProtNLM"/>
    </source>
</evidence>
<dbReference type="RefSeq" id="WP_344594528.1">
    <property type="nucleotide sequence ID" value="NZ_BAAARW010000026.1"/>
</dbReference>
<dbReference type="Proteomes" id="UP001501231">
    <property type="component" value="Unassembled WGS sequence"/>
</dbReference>
<accession>A0ABN3JX71</accession>
<evidence type="ECO:0000256" key="1">
    <source>
        <dbReference type="SAM" id="MobiDB-lite"/>
    </source>
</evidence>
<gene>
    <name evidence="2" type="ORF">GCM10010191_67730</name>
</gene>
<evidence type="ECO:0000313" key="3">
    <source>
        <dbReference type="Proteomes" id="UP001501231"/>
    </source>
</evidence>
<protein>
    <recommendedName>
        <fullName evidence="4">Alpha/beta hydrolase</fullName>
    </recommendedName>
</protein>
<comment type="caution">
    <text evidence="2">The sequence shown here is derived from an EMBL/GenBank/DDBJ whole genome shotgun (WGS) entry which is preliminary data.</text>
</comment>
<sequence length="429" mass="42842">MSGDRPTLPEAGRPVHGTAAGTAYLALPPTAVDARPSGPTRLILAWPGFDPPRSGAALAAAMPLTGVPTWRVYLELSPADGAPLEGLGSGALLESRGMAAYAAAVETAVDGLPAVLAELRADLGLEDGPVGLAGFSVGASVALHALARGTVPVSAAALVTPVLSPARAAASLERLAGGERDWDDAATAAAERLDLAPRAAEIAAGDAAVLLIAGAKDRVVSSLEITELRDRLREHGLNAVEAATFRMGHAMAAQPGTDAQPPTTEAVRVDGVLTDWFRERVAVLTEPDDAGGPATEAVAPETGTPAADLVEGVPVGRPPEAVTQPVYRPPAGSLTGGREPGSETGFEAGLDAGHGFPSATGAGEGLAPGTGMGFGAVRSPMGERPAGLSQPPPTATSWAGREGTAPGTALVRFDGSALEAAGGGMGRRN</sequence>
<feature type="region of interest" description="Disordered" evidence="1">
    <location>
        <begin position="382"/>
        <end position="407"/>
    </location>
</feature>
<proteinExistence type="predicted"/>